<dbReference type="AlphaFoldDB" id="A0A9P7UXM6"/>
<organism evidence="8 9">
    <name type="scientific">Marasmius oreades</name>
    <name type="common">fairy-ring Marasmius</name>
    <dbReference type="NCBI Taxonomy" id="181124"/>
    <lineage>
        <taxon>Eukaryota</taxon>
        <taxon>Fungi</taxon>
        <taxon>Dikarya</taxon>
        <taxon>Basidiomycota</taxon>
        <taxon>Agaricomycotina</taxon>
        <taxon>Agaricomycetes</taxon>
        <taxon>Agaricomycetidae</taxon>
        <taxon>Agaricales</taxon>
        <taxon>Marasmiineae</taxon>
        <taxon>Marasmiaceae</taxon>
        <taxon>Marasmius</taxon>
    </lineage>
</organism>
<dbReference type="Gene3D" id="2.70.130.10">
    <property type="entry name" value="Mannose-6-phosphate receptor binding domain"/>
    <property type="match status" value="1"/>
</dbReference>
<dbReference type="InterPro" id="IPR028146">
    <property type="entry name" value="PRKCSH_N"/>
</dbReference>
<keyword evidence="2" id="KW-0732">Signal</keyword>
<keyword evidence="3" id="KW-0256">Endoplasmic reticulum</keyword>
<keyword evidence="9" id="KW-1185">Reference proteome</keyword>
<gene>
    <name evidence="8" type="ORF">E1B28_003983</name>
</gene>
<feature type="region of interest" description="Disordered" evidence="6">
    <location>
        <begin position="293"/>
        <end position="317"/>
    </location>
</feature>
<name>A0A9P7UXM6_9AGAR</name>
<evidence type="ECO:0000256" key="3">
    <source>
        <dbReference type="ARBA" id="ARBA00022824"/>
    </source>
</evidence>
<dbReference type="Pfam" id="PF13015">
    <property type="entry name" value="PRKCSH_1"/>
    <property type="match status" value="1"/>
</dbReference>
<dbReference type="InterPro" id="IPR009011">
    <property type="entry name" value="Man6P_isomerase_rcpt-bd_dom_sf"/>
</dbReference>
<dbReference type="EMBL" id="CM032182">
    <property type="protein sequence ID" value="KAG7096561.1"/>
    <property type="molecule type" value="Genomic_DNA"/>
</dbReference>
<dbReference type="RefSeq" id="XP_043013031.1">
    <property type="nucleotide sequence ID" value="XM_043148432.1"/>
</dbReference>
<keyword evidence="4" id="KW-1015">Disulfide bond</keyword>
<feature type="domain" description="MRH" evidence="7">
    <location>
        <begin position="446"/>
        <end position="553"/>
    </location>
</feature>
<dbReference type="SUPFAM" id="SSF50911">
    <property type="entry name" value="Mannose 6-phosphate receptor domain"/>
    <property type="match status" value="1"/>
</dbReference>
<evidence type="ECO:0000259" key="7">
    <source>
        <dbReference type="PROSITE" id="PS51914"/>
    </source>
</evidence>
<dbReference type="PANTHER" id="PTHR12630:SF1">
    <property type="entry name" value="GLUCOSIDASE 2 SUBUNIT BETA"/>
    <property type="match status" value="1"/>
</dbReference>
<dbReference type="InterPro" id="IPR039794">
    <property type="entry name" value="Gtb1-like"/>
</dbReference>
<dbReference type="InterPro" id="IPR036607">
    <property type="entry name" value="PRKCSH"/>
</dbReference>
<evidence type="ECO:0000256" key="1">
    <source>
        <dbReference type="ARBA" id="ARBA00022387"/>
    </source>
</evidence>
<reference evidence="8" key="1">
    <citation type="journal article" date="2021" name="Genome Biol. Evol.">
        <title>The assembled and annotated genome of the fairy-ring fungus Marasmius oreades.</title>
        <authorList>
            <person name="Hiltunen M."/>
            <person name="Ament-Velasquez S.L."/>
            <person name="Johannesson H."/>
        </authorList>
    </citation>
    <scope>NUCLEOTIDE SEQUENCE</scope>
    <source>
        <strain evidence="8">03SP1</strain>
    </source>
</reference>
<dbReference type="GeneID" id="66073059"/>
<dbReference type="PROSITE" id="PS51914">
    <property type="entry name" value="MRH"/>
    <property type="match status" value="1"/>
</dbReference>
<evidence type="ECO:0000313" key="8">
    <source>
        <dbReference type="EMBL" id="KAG7096561.1"/>
    </source>
</evidence>
<evidence type="ECO:0000256" key="6">
    <source>
        <dbReference type="SAM" id="MobiDB-lite"/>
    </source>
</evidence>
<accession>A0A9P7UXM6</accession>
<dbReference type="KEGG" id="more:E1B28_003983"/>
<evidence type="ECO:0000256" key="4">
    <source>
        <dbReference type="ARBA" id="ARBA00023157"/>
    </source>
</evidence>
<comment type="caution">
    <text evidence="8">The sequence shown here is derived from an EMBL/GenBank/DDBJ whole genome shotgun (WGS) entry which is preliminary data.</text>
</comment>
<feature type="coiled-coil region" evidence="5">
    <location>
        <begin position="398"/>
        <end position="432"/>
    </location>
</feature>
<dbReference type="OrthoDB" id="28322at2759"/>
<evidence type="ECO:0000256" key="5">
    <source>
        <dbReference type="SAM" id="Coils"/>
    </source>
</evidence>
<feature type="coiled-coil region" evidence="5">
    <location>
        <begin position="229"/>
        <end position="256"/>
    </location>
</feature>
<dbReference type="Proteomes" id="UP001049176">
    <property type="component" value="Chromosome 2"/>
</dbReference>
<protein>
    <recommendedName>
        <fullName evidence="1">Glucosidase 2 subunit beta</fullName>
    </recommendedName>
</protein>
<dbReference type="Pfam" id="PF12999">
    <property type="entry name" value="PRKCSH-like"/>
    <property type="match status" value="1"/>
</dbReference>
<sequence>MITLPRTRQHVASGPALSLYSMIPLHVLLLSFPLGCFAALEKTFGVPPSLLPRYVPVKSSWKCLDGSKQIPWDFVNDDSCDCPDGSDEPGTSACANKNSAFYCHNVGHIGATIRSSRVNDGLCELECCDGSDELPGVCPNTCKEVGEAYRKKRNEEMKIRKTGSKIRSTYIIFAQKEKKRLESLVESTSQEIVVRRNEVARLKDIVDRAESISAAALEHKKESPLYISLMEHYTALKSLQREHKKLQDRSKELSTILDTLRTGYNPNYQDMAVLEAVRGWEQIAGLEHINDVGKDKEEEKEEEEKQAQPAVQEEDDGMWTAEELEQDLDELLNTDYVSLLLEHDEHVRTPVKGTLLFDLASYLPDTVLPQYEEIKNTVLSWFRLLGVIRGDDTSASESSRARQAFTDAENALKKAEENKKNAEDDLDDLFSVEGFGKDGEWKKLDGLCLEKDTGEYTYEVCLFGEARQKPNKGGSTFSLGHFDGWNSSPDVTPGEPEYYKKQYYKHGARCWNGPERSVVLELSCGTENALLTVVELEKCEYGITGTTPALCLPISESEGKDNNREEL</sequence>
<evidence type="ECO:0000313" key="9">
    <source>
        <dbReference type="Proteomes" id="UP001049176"/>
    </source>
</evidence>
<dbReference type="GO" id="GO:0017177">
    <property type="term" value="C:glucosidase II complex"/>
    <property type="evidence" value="ECO:0007669"/>
    <property type="project" value="TreeGrafter"/>
</dbReference>
<dbReference type="GO" id="GO:0006491">
    <property type="term" value="P:N-glycan processing"/>
    <property type="evidence" value="ECO:0007669"/>
    <property type="project" value="TreeGrafter"/>
</dbReference>
<evidence type="ECO:0000256" key="2">
    <source>
        <dbReference type="ARBA" id="ARBA00022729"/>
    </source>
</evidence>
<proteinExistence type="predicted"/>
<dbReference type="PANTHER" id="PTHR12630">
    <property type="entry name" value="N-LINKED OLIGOSACCHARIDE PROCESSING"/>
    <property type="match status" value="1"/>
</dbReference>
<keyword evidence="5" id="KW-0175">Coiled coil</keyword>
<dbReference type="InterPro" id="IPR044865">
    <property type="entry name" value="MRH_dom"/>
</dbReference>